<feature type="compositionally biased region" description="Polar residues" evidence="1">
    <location>
        <begin position="95"/>
        <end position="104"/>
    </location>
</feature>
<evidence type="ECO:0000313" key="3">
    <source>
        <dbReference type="Proteomes" id="UP000002630"/>
    </source>
</evidence>
<evidence type="ECO:0000313" key="2">
    <source>
        <dbReference type="EMBL" id="CBN77589.1"/>
    </source>
</evidence>
<protein>
    <submittedName>
        <fullName evidence="2">Uncharacterized protein</fullName>
    </submittedName>
</protein>
<feature type="region of interest" description="Disordered" evidence="1">
    <location>
        <begin position="85"/>
        <end position="134"/>
    </location>
</feature>
<feature type="compositionally biased region" description="Low complexity" evidence="1">
    <location>
        <begin position="12"/>
        <end position="22"/>
    </location>
</feature>
<dbReference type="InParanoid" id="D8LMH9"/>
<feature type="region of interest" description="Disordered" evidence="1">
    <location>
        <begin position="1"/>
        <end position="22"/>
    </location>
</feature>
<organism evidence="2 3">
    <name type="scientific">Ectocarpus siliculosus</name>
    <name type="common">Brown alga</name>
    <name type="synonym">Conferva siliculosa</name>
    <dbReference type="NCBI Taxonomy" id="2880"/>
    <lineage>
        <taxon>Eukaryota</taxon>
        <taxon>Sar</taxon>
        <taxon>Stramenopiles</taxon>
        <taxon>Ochrophyta</taxon>
        <taxon>PX clade</taxon>
        <taxon>Phaeophyceae</taxon>
        <taxon>Ectocarpales</taxon>
        <taxon>Ectocarpaceae</taxon>
        <taxon>Ectocarpus</taxon>
    </lineage>
</organism>
<feature type="compositionally biased region" description="Low complexity" evidence="1">
    <location>
        <begin position="105"/>
        <end position="121"/>
    </location>
</feature>
<dbReference type="Proteomes" id="UP000002630">
    <property type="component" value="Linkage Group LG03"/>
</dbReference>
<evidence type="ECO:0000256" key="1">
    <source>
        <dbReference type="SAM" id="MobiDB-lite"/>
    </source>
</evidence>
<dbReference type="AlphaFoldDB" id="D8LMH9"/>
<gene>
    <name evidence="2" type="ORF">Esi_0004_0218</name>
</gene>
<feature type="region of interest" description="Disordered" evidence="1">
    <location>
        <begin position="214"/>
        <end position="240"/>
    </location>
</feature>
<feature type="compositionally biased region" description="Basic and acidic residues" evidence="1">
    <location>
        <begin position="51"/>
        <end position="62"/>
    </location>
</feature>
<dbReference type="EMBL" id="FN648596">
    <property type="protein sequence ID" value="CBN77589.1"/>
    <property type="molecule type" value="Genomic_DNA"/>
</dbReference>
<sequence length="240" mass="26230">MPSKDKGKGGSTDKAAGAAAAAEQAALAAPKIIIEAALDWEKMEVEMAHDMSRVDSENKEVESWEAATPGRADRAALLWTQRQASKVASLGNGDRSLTSSSSPENVATSSPTTSSNVSVNPKPVPSALISDEEMKKRADERVALRQTTMEFEKKWEADRVDMVEAGMQEMAMQLEYIRGREESIKQARLPFLRDRETIVQDLIAKMRARKEAVEEERAALEPTTKGGKTKQATKGKPGKK</sequence>
<dbReference type="EMBL" id="FN649728">
    <property type="protein sequence ID" value="CBN77589.1"/>
    <property type="molecule type" value="Genomic_DNA"/>
</dbReference>
<accession>D8LMH9</accession>
<feature type="region of interest" description="Disordered" evidence="1">
    <location>
        <begin position="51"/>
        <end position="70"/>
    </location>
</feature>
<feature type="compositionally biased region" description="Basic residues" evidence="1">
    <location>
        <begin position="227"/>
        <end position="240"/>
    </location>
</feature>
<name>D8LMH9_ECTSI</name>
<reference evidence="2 3" key="1">
    <citation type="journal article" date="2010" name="Nature">
        <title>The Ectocarpus genome and the independent evolution of multicellularity in brown algae.</title>
        <authorList>
            <person name="Cock J.M."/>
            <person name="Sterck L."/>
            <person name="Rouze P."/>
            <person name="Scornet D."/>
            <person name="Allen A.E."/>
            <person name="Amoutzias G."/>
            <person name="Anthouard V."/>
            <person name="Artiguenave F."/>
            <person name="Aury J.M."/>
            <person name="Badger J.H."/>
            <person name="Beszteri B."/>
            <person name="Billiau K."/>
            <person name="Bonnet E."/>
            <person name="Bothwell J.H."/>
            <person name="Bowler C."/>
            <person name="Boyen C."/>
            <person name="Brownlee C."/>
            <person name="Carrano C.J."/>
            <person name="Charrier B."/>
            <person name="Cho G.Y."/>
            <person name="Coelho S.M."/>
            <person name="Collen J."/>
            <person name="Corre E."/>
            <person name="Da Silva C."/>
            <person name="Delage L."/>
            <person name="Delaroque N."/>
            <person name="Dittami S.M."/>
            <person name="Doulbeau S."/>
            <person name="Elias M."/>
            <person name="Farnham G."/>
            <person name="Gachon C.M."/>
            <person name="Gschloessl B."/>
            <person name="Heesch S."/>
            <person name="Jabbari K."/>
            <person name="Jubin C."/>
            <person name="Kawai H."/>
            <person name="Kimura K."/>
            <person name="Kloareg B."/>
            <person name="Kupper F.C."/>
            <person name="Lang D."/>
            <person name="Le Bail A."/>
            <person name="Leblanc C."/>
            <person name="Lerouge P."/>
            <person name="Lohr M."/>
            <person name="Lopez P.J."/>
            <person name="Martens C."/>
            <person name="Maumus F."/>
            <person name="Michel G."/>
            <person name="Miranda-Saavedra D."/>
            <person name="Morales J."/>
            <person name="Moreau H."/>
            <person name="Motomura T."/>
            <person name="Nagasato C."/>
            <person name="Napoli C.A."/>
            <person name="Nelson D.R."/>
            <person name="Nyvall-Collen P."/>
            <person name="Peters A.F."/>
            <person name="Pommier C."/>
            <person name="Potin P."/>
            <person name="Poulain J."/>
            <person name="Quesneville H."/>
            <person name="Read B."/>
            <person name="Rensing S.A."/>
            <person name="Ritter A."/>
            <person name="Rousvoal S."/>
            <person name="Samanta M."/>
            <person name="Samson G."/>
            <person name="Schroeder D.C."/>
            <person name="Segurens B."/>
            <person name="Strittmatter M."/>
            <person name="Tonon T."/>
            <person name="Tregear J.W."/>
            <person name="Valentin K."/>
            <person name="von Dassow P."/>
            <person name="Yamagishi T."/>
            <person name="Van de Peer Y."/>
            <person name="Wincker P."/>
        </authorList>
    </citation>
    <scope>NUCLEOTIDE SEQUENCE [LARGE SCALE GENOMIC DNA]</scope>
    <source>
        <strain evidence="3">Ec32 / CCAP1310/4</strain>
    </source>
</reference>
<proteinExistence type="predicted"/>
<keyword evidence="3" id="KW-1185">Reference proteome</keyword>